<dbReference type="InterPro" id="IPR050378">
    <property type="entry name" value="Metallo-dep_Hydrolases_sf"/>
</dbReference>
<dbReference type="GO" id="GO:0005829">
    <property type="term" value="C:cytosol"/>
    <property type="evidence" value="ECO:0007669"/>
    <property type="project" value="TreeGrafter"/>
</dbReference>
<dbReference type="PANTHER" id="PTHR11647:SF1">
    <property type="entry name" value="COLLAPSIN RESPONSE MEDIATOR PROTEIN"/>
    <property type="match status" value="1"/>
</dbReference>
<dbReference type="AlphaFoldDB" id="A0A6J6XUB6"/>
<evidence type="ECO:0000259" key="1">
    <source>
        <dbReference type="Pfam" id="PF07969"/>
    </source>
</evidence>
<dbReference type="SUPFAM" id="SSF51338">
    <property type="entry name" value="Composite domain of metallo-dependent hydrolases"/>
    <property type="match status" value="1"/>
</dbReference>
<dbReference type="GO" id="GO:0016812">
    <property type="term" value="F:hydrolase activity, acting on carbon-nitrogen (but not peptide) bonds, in cyclic amides"/>
    <property type="evidence" value="ECO:0007669"/>
    <property type="project" value="TreeGrafter"/>
</dbReference>
<protein>
    <submittedName>
        <fullName evidence="2">Unannotated protein</fullName>
    </submittedName>
</protein>
<organism evidence="2">
    <name type="scientific">freshwater metagenome</name>
    <dbReference type="NCBI Taxonomy" id="449393"/>
    <lineage>
        <taxon>unclassified sequences</taxon>
        <taxon>metagenomes</taxon>
        <taxon>ecological metagenomes</taxon>
    </lineage>
</organism>
<gene>
    <name evidence="2" type="ORF">UFOPK2992_00898</name>
</gene>
<dbReference type="PANTHER" id="PTHR11647">
    <property type="entry name" value="HYDRANTOINASE/DIHYDROPYRIMIDINASE FAMILY MEMBER"/>
    <property type="match status" value="1"/>
</dbReference>
<proteinExistence type="predicted"/>
<dbReference type="InterPro" id="IPR011059">
    <property type="entry name" value="Metal-dep_hydrolase_composite"/>
</dbReference>
<reference evidence="2" key="1">
    <citation type="submission" date="2020-05" db="EMBL/GenBank/DDBJ databases">
        <authorList>
            <person name="Chiriac C."/>
            <person name="Salcher M."/>
            <person name="Ghai R."/>
            <person name="Kavagutti S V."/>
        </authorList>
    </citation>
    <scope>NUCLEOTIDE SEQUENCE</scope>
</reference>
<dbReference type="InterPro" id="IPR032466">
    <property type="entry name" value="Metal_Hydrolase"/>
</dbReference>
<dbReference type="Pfam" id="PF07969">
    <property type="entry name" value="Amidohydro_3"/>
    <property type="match status" value="1"/>
</dbReference>
<name>A0A6J6XUB6_9ZZZZ</name>
<accession>A0A6J6XUB6</accession>
<sequence length="570" mass="61631">MLDVVITGGKVIDGTGGAAVAADIGIRDGIIVEIGDVTEAAHQRIDAADQVVTPGFIDIHTHYDAQAFWDTTLSPSPLHGVTTVMGGNCGFTIAPLAPEDGDYLMRMLARVEGMPLESLQQGVPWDWRTTGEYLDRLDGTLMPNAGFLVGHSAIRRSVLKDQATERAATPEEIIKMQNLLREGLAAGGMGFSSTWSTSHNDHTGSPVPSRHGTREELVALCSVVREFPGTTLEFIPQVGRFTDESFDLMAAMSVAANRPLNWNLLQVQAQNWEQVQHQLTGGDIAEAKGGRVLALTLPDTFRLRLNLRSGFVLDILPGWDKLMALDPATKLAMLRDPAGRAEMNRLAQSAPEPLRSLANWGTYTLLETFSENWKRFEGLSIGAIATELNKDPWDALVDIAIDDDLNTVIASMDTGQTDASWEKRVEVWRDPRAIVGASDAGAHLDMIDSFSYATTLIARTTVDRQLLPLEEAVHYLTGAPAALYGLKGRGTLAVGNAADIVVFDRHNIGPGEVFTKFDLPGGAGRVYGEANGISHVLVNGVPCVQHGEMLDARPGTLLRSGRDTNTVRVQ</sequence>
<evidence type="ECO:0000313" key="2">
    <source>
        <dbReference type="EMBL" id="CAB4798768.1"/>
    </source>
</evidence>
<dbReference type="EMBL" id="CAFAAI010000141">
    <property type="protein sequence ID" value="CAB4798768.1"/>
    <property type="molecule type" value="Genomic_DNA"/>
</dbReference>
<dbReference type="Gene3D" id="3.20.20.140">
    <property type="entry name" value="Metal-dependent hydrolases"/>
    <property type="match status" value="2"/>
</dbReference>
<feature type="domain" description="Amidohydrolase 3" evidence="1">
    <location>
        <begin position="45"/>
        <end position="505"/>
    </location>
</feature>
<dbReference type="InterPro" id="IPR013108">
    <property type="entry name" value="Amidohydro_3"/>
</dbReference>
<dbReference type="Gene3D" id="2.30.40.10">
    <property type="entry name" value="Urease, subunit C, domain 1"/>
    <property type="match status" value="1"/>
</dbReference>
<dbReference type="SUPFAM" id="SSF51556">
    <property type="entry name" value="Metallo-dependent hydrolases"/>
    <property type="match status" value="1"/>
</dbReference>